<feature type="domain" description="ABC transporter" evidence="5">
    <location>
        <begin position="31"/>
        <end position="261"/>
    </location>
</feature>
<dbReference type="InterPro" id="IPR003439">
    <property type="entry name" value="ABC_transporter-like_ATP-bd"/>
</dbReference>
<dbReference type="AlphaFoldDB" id="A0A4D7B949"/>
<dbReference type="GO" id="GO:0015847">
    <property type="term" value="P:putrescine transport"/>
    <property type="evidence" value="ECO:0007669"/>
    <property type="project" value="UniProtKB-ARBA"/>
</dbReference>
<evidence type="ECO:0000256" key="4">
    <source>
        <dbReference type="ARBA" id="ARBA00022840"/>
    </source>
</evidence>
<comment type="similarity">
    <text evidence="1">Belongs to the ABC transporter superfamily.</text>
</comment>
<evidence type="ECO:0000256" key="2">
    <source>
        <dbReference type="ARBA" id="ARBA00022448"/>
    </source>
</evidence>
<dbReference type="SUPFAM" id="SSF50331">
    <property type="entry name" value="MOP-like"/>
    <property type="match status" value="1"/>
</dbReference>
<dbReference type="GO" id="GO:0005524">
    <property type="term" value="F:ATP binding"/>
    <property type="evidence" value="ECO:0007669"/>
    <property type="project" value="UniProtKB-KW"/>
</dbReference>
<name>A0A4D7B949_9HYPH</name>
<keyword evidence="7" id="KW-1185">Reference proteome</keyword>
<dbReference type="SMART" id="SM00382">
    <property type="entry name" value="AAA"/>
    <property type="match status" value="1"/>
</dbReference>
<protein>
    <submittedName>
        <fullName evidence="6">ABC transporter ATP-binding protein</fullName>
    </submittedName>
</protein>
<dbReference type="FunFam" id="3.40.50.300:FF:000133">
    <property type="entry name" value="Spermidine/putrescine import ATP-binding protein PotA"/>
    <property type="match status" value="1"/>
</dbReference>
<dbReference type="RefSeq" id="WP_136962458.1">
    <property type="nucleotide sequence ID" value="NZ_CP039690.1"/>
</dbReference>
<dbReference type="GO" id="GO:0043190">
    <property type="term" value="C:ATP-binding cassette (ABC) transporter complex"/>
    <property type="evidence" value="ECO:0007669"/>
    <property type="project" value="InterPro"/>
</dbReference>
<sequence length="380" mass="40760">MSSEISLATQEGRLIEAQKSHGEASPAAVKVSARALAKSFGAYQALRNVDLEIRSGEFLTLLGPSGCGKTTLMRIIAGLETSDSGTIAIDGRDVTHAPPRHRGLGMVFQNYSLFPHMTVADNIGYGLAVKGRPKAAVAARVAAMLDLIRLPQVADRKPAALSGGQQQRVALARALATEPSLLMLDEPLGALDLKLRRQLQGELKRIHRETGMTFLFVTHDQEEALFLSDRIAVMRDGRIEQLDVPDAIYHRPVNDYVADFIGDVTLLPCSVDATDRSRAHAEGWPGAAAITLAEPARHETFRLVVRPEQVRLAPRSGIGLPAAIEEVINEGSTTLVLLRSADGHGLKARLMGRPSFDLSRRADVDAIVEGAGIGLPAASS</sequence>
<dbReference type="GO" id="GO:0016887">
    <property type="term" value="F:ATP hydrolysis activity"/>
    <property type="evidence" value="ECO:0007669"/>
    <property type="project" value="InterPro"/>
</dbReference>
<dbReference type="InterPro" id="IPR008995">
    <property type="entry name" value="Mo/tungstate-bd_C_term_dom"/>
</dbReference>
<dbReference type="PROSITE" id="PS50893">
    <property type="entry name" value="ABC_TRANSPORTER_2"/>
    <property type="match status" value="1"/>
</dbReference>
<evidence type="ECO:0000256" key="3">
    <source>
        <dbReference type="ARBA" id="ARBA00022741"/>
    </source>
</evidence>
<keyword evidence="3" id="KW-0547">Nucleotide-binding</keyword>
<gene>
    <name evidence="6" type="ORF">E8M01_23890</name>
</gene>
<dbReference type="InterPro" id="IPR050093">
    <property type="entry name" value="ABC_SmlMolc_Importer"/>
</dbReference>
<dbReference type="Pfam" id="PF08402">
    <property type="entry name" value="TOBE_2"/>
    <property type="match status" value="1"/>
</dbReference>
<keyword evidence="2" id="KW-0813">Transport</keyword>
<evidence type="ECO:0000313" key="6">
    <source>
        <dbReference type="EMBL" id="QCI67020.1"/>
    </source>
</evidence>
<proteinExistence type="inferred from homology"/>
<dbReference type="EMBL" id="CP039690">
    <property type="protein sequence ID" value="QCI67020.1"/>
    <property type="molecule type" value="Genomic_DNA"/>
</dbReference>
<dbReference type="InterPro" id="IPR003593">
    <property type="entry name" value="AAA+_ATPase"/>
</dbReference>
<dbReference type="Pfam" id="PF00005">
    <property type="entry name" value="ABC_tran"/>
    <property type="match status" value="1"/>
</dbReference>
<keyword evidence="4 6" id="KW-0067">ATP-binding</keyword>
<dbReference type="InterPro" id="IPR017871">
    <property type="entry name" value="ABC_transporter-like_CS"/>
</dbReference>
<dbReference type="Gene3D" id="2.40.50.100">
    <property type="match status" value="1"/>
</dbReference>
<evidence type="ECO:0000259" key="5">
    <source>
        <dbReference type="PROSITE" id="PS50893"/>
    </source>
</evidence>
<evidence type="ECO:0000256" key="1">
    <source>
        <dbReference type="ARBA" id="ARBA00005417"/>
    </source>
</evidence>
<dbReference type="PROSITE" id="PS00211">
    <property type="entry name" value="ABC_TRANSPORTER_1"/>
    <property type="match status" value="1"/>
</dbReference>
<evidence type="ECO:0000313" key="7">
    <source>
        <dbReference type="Proteomes" id="UP000298781"/>
    </source>
</evidence>
<dbReference type="InterPro" id="IPR027417">
    <property type="entry name" value="P-loop_NTPase"/>
</dbReference>
<dbReference type="Proteomes" id="UP000298781">
    <property type="component" value="Chromosome"/>
</dbReference>
<organism evidence="6 7">
    <name type="scientific">Phreatobacter stygius</name>
    <dbReference type="NCBI Taxonomy" id="1940610"/>
    <lineage>
        <taxon>Bacteria</taxon>
        <taxon>Pseudomonadati</taxon>
        <taxon>Pseudomonadota</taxon>
        <taxon>Alphaproteobacteria</taxon>
        <taxon>Hyphomicrobiales</taxon>
        <taxon>Phreatobacteraceae</taxon>
        <taxon>Phreatobacter</taxon>
    </lineage>
</organism>
<reference evidence="6 7" key="1">
    <citation type="submission" date="2019-04" db="EMBL/GenBank/DDBJ databases">
        <title>Phreatobacter aquaticus sp. nov.</title>
        <authorList>
            <person name="Choi A."/>
        </authorList>
    </citation>
    <scope>NUCLEOTIDE SEQUENCE [LARGE SCALE GENOMIC DNA]</scope>
    <source>
        <strain evidence="6 7">KCTC 52518</strain>
    </source>
</reference>
<dbReference type="OrthoDB" id="9802264at2"/>
<accession>A0A4D7B949</accession>
<dbReference type="PANTHER" id="PTHR42781">
    <property type="entry name" value="SPERMIDINE/PUTRESCINE IMPORT ATP-BINDING PROTEIN POTA"/>
    <property type="match status" value="1"/>
</dbReference>
<dbReference type="InterPro" id="IPR013611">
    <property type="entry name" value="Transp-assoc_OB_typ2"/>
</dbReference>
<dbReference type="GO" id="GO:0022857">
    <property type="term" value="F:transmembrane transporter activity"/>
    <property type="evidence" value="ECO:0007669"/>
    <property type="project" value="InterPro"/>
</dbReference>
<dbReference type="SUPFAM" id="SSF52540">
    <property type="entry name" value="P-loop containing nucleoside triphosphate hydrolases"/>
    <property type="match status" value="1"/>
</dbReference>
<dbReference type="Gene3D" id="3.40.50.300">
    <property type="entry name" value="P-loop containing nucleotide triphosphate hydrolases"/>
    <property type="match status" value="1"/>
</dbReference>
<dbReference type="PANTHER" id="PTHR42781:SF4">
    <property type="entry name" value="SPERMIDINE_PUTRESCINE IMPORT ATP-BINDING PROTEIN POTA"/>
    <property type="match status" value="1"/>
</dbReference>
<dbReference type="KEGG" id="pstg:E8M01_23890"/>